<name>A0A4S8U0F4_AURPU</name>
<dbReference type="GO" id="GO:0046982">
    <property type="term" value="F:protein heterodimerization activity"/>
    <property type="evidence" value="ECO:0007669"/>
    <property type="project" value="InterPro"/>
</dbReference>
<feature type="compositionally biased region" description="Low complexity" evidence="3">
    <location>
        <begin position="103"/>
        <end position="123"/>
    </location>
</feature>
<organism evidence="5 6">
    <name type="scientific">Aureobasidium pullulans</name>
    <name type="common">Black yeast</name>
    <name type="synonym">Pullularia pullulans</name>
    <dbReference type="NCBI Taxonomy" id="5580"/>
    <lineage>
        <taxon>Eukaryota</taxon>
        <taxon>Fungi</taxon>
        <taxon>Dikarya</taxon>
        <taxon>Ascomycota</taxon>
        <taxon>Pezizomycotina</taxon>
        <taxon>Dothideomycetes</taxon>
        <taxon>Dothideomycetidae</taxon>
        <taxon>Dothideales</taxon>
        <taxon>Saccotheciaceae</taxon>
        <taxon>Aureobasidium</taxon>
    </lineage>
</organism>
<dbReference type="CDD" id="cd22906">
    <property type="entry name" value="HFD_DRAP1"/>
    <property type="match status" value="1"/>
</dbReference>
<evidence type="ECO:0000256" key="2">
    <source>
        <dbReference type="ARBA" id="ARBA00023242"/>
    </source>
</evidence>
<dbReference type="InterPro" id="IPR050568">
    <property type="entry name" value="Transcr_DNA_Rep_Reg"/>
</dbReference>
<feature type="compositionally biased region" description="Low complexity" evidence="3">
    <location>
        <begin position="159"/>
        <end position="170"/>
    </location>
</feature>
<evidence type="ECO:0000313" key="5">
    <source>
        <dbReference type="EMBL" id="THW80301.1"/>
    </source>
</evidence>
<evidence type="ECO:0000256" key="3">
    <source>
        <dbReference type="SAM" id="MobiDB-lite"/>
    </source>
</evidence>
<feature type="compositionally biased region" description="Low complexity" evidence="3">
    <location>
        <begin position="67"/>
        <end position="79"/>
    </location>
</feature>
<dbReference type="Gene3D" id="1.10.20.10">
    <property type="entry name" value="Histone, subunit A"/>
    <property type="match status" value="1"/>
</dbReference>
<dbReference type="InterPro" id="IPR003958">
    <property type="entry name" value="CBFA_NFYB_domain"/>
</dbReference>
<protein>
    <submittedName>
        <fullName evidence="5">Histone-fold-containing protein</fullName>
    </submittedName>
</protein>
<dbReference type="GO" id="GO:0001046">
    <property type="term" value="F:core promoter sequence-specific DNA binding"/>
    <property type="evidence" value="ECO:0007669"/>
    <property type="project" value="TreeGrafter"/>
</dbReference>
<proteinExistence type="predicted"/>
<reference evidence="5 6" key="1">
    <citation type="submission" date="2018-10" db="EMBL/GenBank/DDBJ databases">
        <title>Fifty Aureobasidium pullulans genomes reveal a recombining polyextremotolerant generalist.</title>
        <authorList>
            <person name="Gostincar C."/>
            <person name="Turk M."/>
            <person name="Zajc J."/>
            <person name="Gunde-Cimerman N."/>
        </authorList>
    </citation>
    <scope>NUCLEOTIDE SEQUENCE [LARGE SCALE GENOMIC DNA]</scope>
    <source>
        <strain evidence="5 6">EXF-10659</strain>
    </source>
</reference>
<accession>A0A4S8U0F4</accession>
<evidence type="ECO:0000256" key="1">
    <source>
        <dbReference type="ARBA" id="ARBA00004123"/>
    </source>
</evidence>
<dbReference type="PANTHER" id="PTHR10252:SF5">
    <property type="entry name" value="DR1-ASSOCIATED COREPRESSOR"/>
    <property type="match status" value="1"/>
</dbReference>
<dbReference type="PANTHER" id="PTHR10252">
    <property type="entry name" value="HISTONE-LIKE TRANSCRIPTION FACTOR CCAAT-RELATED"/>
    <property type="match status" value="1"/>
</dbReference>
<dbReference type="InterPro" id="IPR009072">
    <property type="entry name" value="Histone-fold"/>
</dbReference>
<dbReference type="AlphaFoldDB" id="A0A4S8U0F4"/>
<feature type="domain" description="Transcription factor CBF/NF-Y/archaeal histone" evidence="4">
    <location>
        <begin position="201"/>
        <end position="233"/>
    </location>
</feature>
<dbReference type="Proteomes" id="UP000308802">
    <property type="component" value="Unassembled WGS sequence"/>
</dbReference>
<gene>
    <name evidence="5" type="ORF">D6D19_00573</name>
</gene>
<dbReference type="EMBL" id="QZAO01000007">
    <property type="protein sequence ID" value="THW80301.1"/>
    <property type="molecule type" value="Genomic_DNA"/>
</dbReference>
<evidence type="ECO:0000313" key="6">
    <source>
        <dbReference type="Proteomes" id="UP000308802"/>
    </source>
</evidence>
<feature type="compositionally biased region" description="Low complexity" evidence="3">
    <location>
        <begin position="47"/>
        <end position="56"/>
    </location>
</feature>
<comment type="subcellular location">
    <subcellularLocation>
        <location evidence="1">Nucleus</location>
    </subcellularLocation>
</comment>
<dbReference type="GO" id="GO:0017054">
    <property type="term" value="C:negative cofactor 2 complex"/>
    <property type="evidence" value="ECO:0007669"/>
    <property type="project" value="TreeGrafter"/>
</dbReference>
<feature type="region of interest" description="Disordered" evidence="3">
    <location>
        <begin position="153"/>
        <end position="197"/>
    </location>
</feature>
<dbReference type="SUPFAM" id="SSF47113">
    <property type="entry name" value="Histone-fold"/>
    <property type="match status" value="1"/>
</dbReference>
<feature type="region of interest" description="Disordered" evidence="3">
    <location>
        <begin position="292"/>
        <end position="346"/>
    </location>
</feature>
<evidence type="ECO:0000259" key="4">
    <source>
        <dbReference type="Pfam" id="PF00808"/>
    </source>
</evidence>
<sequence length="346" mass="37562">MDQSYAPRSPELSGYAPRSPDLAAYRPVSPQGQDLYAPQSPDLSGLQQPQQAYVQQTPVLPSFGSDQYQQQPLQQHIPQTYPPQQPGYTLAHHSPSQSFQSDPYQQQFAFGAQQPAYPQQYSSYPEMPVQTRNRGVRSAAEVGSYNYDNGAVKEEEPAWEPQQPAAPTPARRGRKPKSEAGAAPPTPMKKMDTGGVEVKTKFPTARIKRIMQADEDVGKVAQVTPVVMGKSISSSLFVDALLTNFTAKALELFMIRLISASAGVAKDRGSKRVLSQHMKSAVMQDEQFDNLRDIVGRVPDAPAKGANGDDSEDEESAPKKGAGRGRKAGAGAGGGRGKKRRDSDDF</sequence>
<comment type="caution">
    <text evidence="5">The sequence shown here is derived from an EMBL/GenBank/DDBJ whole genome shotgun (WGS) entry which is preliminary data.</text>
</comment>
<dbReference type="GO" id="GO:0016251">
    <property type="term" value="F:RNA polymerase II general transcription initiation factor activity"/>
    <property type="evidence" value="ECO:0007669"/>
    <property type="project" value="TreeGrafter"/>
</dbReference>
<keyword evidence="2" id="KW-0539">Nucleus</keyword>
<feature type="region of interest" description="Disordered" evidence="3">
    <location>
        <begin position="1"/>
        <end position="123"/>
    </location>
</feature>
<dbReference type="Pfam" id="PF00808">
    <property type="entry name" value="CBFD_NFYB_HMF"/>
    <property type="match status" value="1"/>
</dbReference>